<keyword evidence="2" id="KW-1185">Reference proteome</keyword>
<dbReference type="EMBL" id="BMHY01000003">
    <property type="protein sequence ID" value="GGG66924.1"/>
    <property type="molecule type" value="Genomic_DNA"/>
</dbReference>
<proteinExistence type="predicted"/>
<dbReference type="RefSeq" id="WP_188889082.1">
    <property type="nucleotide sequence ID" value="NZ_BMHY01000003.1"/>
</dbReference>
<gene>
    <name evidence="1" type="ORF">GCM10010918_21780</name>
</gene>
<dbReference type="AlphaFoldDB" id="A0A917H417"/>
<dbReference type="Proteomes" id="UP000600247">
    <property type="component" value="Unassembled WGS sequence"/>
</dbReference>
<accession>A0A917H417</accession>
<reference evidence="1 2" key="1">
    <citation type="journal article" date="2014" name="Int. J. Syst. Evol. Microbiol.">
        <title>Complete genome sequence of Corynebacterium casei LMG S-19264T (=DSM 44701T), isolated from a smear-ripened cheese.</title>
        <authorList>
            <consortium name="US DOE Joint Genome Institute (JGI-PGF)"/>
            <person name="Walter F."/>
            <person name="Albersmeier A."/>
            <person name="Kalinowski J."/>
            <person name="Ruckert C."/>
        </authorList>
    </citation>
    <scope>NUCLEOTIDE SEQUENCE [LARGE SCALE GENOMIC DNA]</scope>
    <source>
        <strain evidence="1 2">CGMCC 1.15286</strain>
    </source>
</reference>
<name>A0A917H417_9BACL</name>
<protein>
    <submittedName>
        <fullName evidence="1">Uncharacterized protein</fullName>
    </submittedName>
</protein>
<organism evidence="1 2">
    <name type="scientific">Paenibacillus radicis</name>
    <name type="common">ex Gao et al. 2016</name>
    <dbReference type="NCBI Taxonomy" id="1737354"/>
    <lineage>
        <taxon>Bacteria</taxon>
        <taxon>Bacillati</taxon>
        <taxon>Bacillota</taxon>
        <taxon>Bacilli</taxon>
        <taxon>Bacillales</taxon>
        <taxon>Paenibacillaceae</taxon>
        <taxon>Paenibacillus</taxon>
    </lineage>
</organism>
<evidence type="ECO:0000313" key="1">
    <source>
        <dbReference type="EMBL" id="GGG66924.1"/>
    </source>
</evidence>
<sequence length="214" mass="23778">MQLFALKTNLLKAGRMSAFLEDHYICIGWPGIGDLERMEPDEAMASLAKVYRLEGQELADRMQELSMFAYGMADGDYVLVKDEEEIHVGDLGDYYYVENADTPDDGTCHRRGVTWLKTVRSEDLTAHELQRLLHEERAIAWLDRPVDKATLERWLSGAGAAEETGSGVLPVGEAPVVDAATIQAALDILKAALYSEDAERRERAAIAILTYAKS</sequence>
<comment type="caution">
    <text evidence="1">The sequence shown here is derived from an EMBL/GenBank/DDBJ whole genome shotgun (WGS) entry which is preliminary data.</text>
</comment>
<evidence type="ECO:0000313" key="2">
    <source>
        <dbReference type="Proteomes" id="UP000600247"/>
    </source>
</evidence>